<evidence type="ECO:0000313" key="1">
    <source>
        <dbReference type="EMBL" id="ASM76510.1"/>
    </source>
</evidence>
<dbReference type="EMBL" id="CP022423">
    <property type="protein sequence ID" value="ASM76510.1"/>
    <property type="molecule type" value="Genomic_DNA"/>
</dbReference>
<protein>
    <submittedName>
        <fullName evidence="1">Uncharacterized protein</fullName>
    </submittedName>
</protein>
<reference evidence="1 2" key="1">
    <citation type="submission" date="2017-07" db="EMBL/GenBank/DDBJ databases">
        <title>Complete Genome Sequence of the cosmetic ferment Vitreoscilla filiformis (ATCC15551).</title>
        <authorList>
            <person name="Contreras S."/>
            <person name="Sagory-Zalkind P."/>
            <person name="Blanquart H."/>
            <person name="Iltis A."/>
            <person name="Morand S.C."/>
        </authorList>
    </citation>
    <scope>NUCLEOTIDE SEQUENCE [LARGE SCALE GENOMIC DNA]</scope>
    <source>
        <strain evidence="1 2">ATCC 15551</strain>
    </source>
</reference>
<name>A0A221KCE6_VITFI</name>
<keyword evidence="2" id="KW-1185">Reference proteome</keyword>
<dbReference type="AlphaFoldDB" id="A0A221KCE6"/>
<dbReference type="Proteomes" id="UP000199729">
    <property type="component" value="Chromosome"/>
</dbReference>
<evidence type="ECO:0000313" key="2">
    <source>
        <dbReference type="Proteomes" id="UP000199729"/>
    </source>
</evidence>
<organism evidence="1 2">
    <name type="scientific">Vitreoscilla filiformis</name>
    <dbReference type="NCBI Taxonomy" id="63"/>
    <lineage>
        <taxon>Bacteria</taxon>
        <taxon>Pseudomonadati</taxon>
        <taxon>Pseudomonadota</taxon>
        <taxon>Betaproteobacteria</taxon>
        <taxon>Neisseriales</taxon>
        <taxon>Neisseriaceae</taxon>
        <taxon>Vitreoscilla</taxon>
    </lineage>
</organism>
<sequence length="80" mass="8987">MALGHVFFCRLRGDGDARLPGRRFQRNTDQHGFLLLNARLGRECALRRISQWVSRMSLAERHCHSAPGADPAPSSEKPGF</sequence>
<dbReference type="KEGG" id="vff:VITFI_CDS0731"/>
<accession>A0A221KCE6</accession>
<gene>
    <name evidence="1" type="ORF">VITFI_CDS0731</name>
</gene>
<proteinExistence type="predicted"/>